<dbReference type="EMBL" id="JBBNAG010000010">
    <property type="protein sequence ID" value="KAK9100822.1"/>
    <property type="molecule type" value="Genomic_DNA"/>
</dbReference>
<gene>
    <name evidence="2" type="ORF">Scep_009474</name>
    <name evidence="1" type="ORF">Scep_024252</name>
</gene>
<dbReference type="EMBL" id="JBBNAG010000004">
    <property type="protein sequence ID" value="KAK9139793.1"/>
    <property type="molecule type" value="Genomic_DNA"/>
</dbReference>
<name>A0AAP0EZ22_9MAGN</name>
<sequence>MIDHPSNKDMVDIVNSCILTGVGGKKARSCRKVLKRGAYQFKNIILYFCFA</sequence>
<evidence type="ECO:0000313" key="2">
    <source>
        <dbReference type="EMBL" id="KAK9139793.1"/>
    </source>
</evidence>
<keyword evidence="3" id="KW-1185">Reference proteome</keyword>
<comment type="caution">
    <text evidence="1">The sequence shown here is derived from an EMBL/GenBank/DDBJ whole genome shotgun (WGS) entry which is preliminary data.</text>
</comment>
<protein>
    <submittedName>
        <fullName evidence="1">Uncharacterized protein</fullName>
    </submittedName>
</protein>
<dbReference type="AlphaFoldDB" id="A0AAP0EZ22"/>
<dbReference type="Proteomes" id="UP001419268">
    <property type="component" value="Unassembled WGS sequence"/>
</dbReference>
<proteinExistence type="predicted"/>
<evidence type="ECO:0000313" key="1">
    <source>
        <dbReference type="EMBL" id="KAK9100822.1"/>
    </source>
</evidence>
<evidence type="ECO:0000313" key="3">
    <source>
        <dbReference type="Proteomes" id="UP001419268"/>
    </source>
</evidence>
<organism evidence="1 3">
    <name type="scientific">Stephania cephalantha</name>
    <dbReference type="NCBI Taxonomy" id="152367"/>
    <lineage>
        <taxon>Eukaryota</taxon>
        <taxon>Viridiplantae</taxon>
        <taxon>Streptophyta</taxon>
        <taxon>Embryophyta</taxon>
        <taxon>Tracheophyta</taxon>
        <taxon>Spermatophyta</taxon>
        <taxon>Magnoliopsida</taxon>
        <taxon>Ranunculales</taxon>
        <taxon>Menispermaceae</taxon>
        <taxon>Menispermoideae</taxon>
        <taxon>Cissampelideae</taxon>
        <taxon>Stephania</taxon>
    </lineage>
</organism>
<accession>A0AAP0EZ22</accession>
<reference evidence="1 3" key="1">
    <citation type="submission" date="2024-01" db="EMBL/GenBank/DDBJ databases">
        <title>Genome assemblies of Stephania.</title>
        <authorList>
            <person name="Yang L."/>
        </authorList>
    </citation>
    <scope>NUCLEOTIDE SEQUENCE [LARGE SCALE GENOMIC DNA]</scope>
    <source>
        <strain evidence="1">JXDWG</strain>
        <tissue evidence="1">Leaf</tissue>
    </source>
</reference>